<comment type="caution">
    <text evidence="2">The sequence shown here is derived from an EMBL/GenBank/DDBJ whole genome shotgun (WGS) entry which is preliminary data.</text>
</comment>
<dbReference type="Proteomes" id="UP000190256">
    <property type="component" value="Unassembled WGS sequence"/>
</dbReference>
<evidence type="ECO:0000256" key="1">
    <source>
        <dbReference type="SAM" id="MobiDB-lite"/>
    </source>
</evidence>
<evidence type="ECO:0000313" key="3">
    <source>
        <dbReference type="Proteomes" id="UP000190256"/>
    </source>
</evidence>
<dbReference type="AlphaFoldDB" id="A0A1S9I921"/>
<protein>
    <recommendedName>
        <fullName evidence="4">Phage scaffold protein</fullName>
    </recommendedName>
</protein>
<organism evidence="2 3">
    <name type="scientific">Clostridium tepidum</name>
    <dbReference type="NCBI Taxonomy" id="1962263"/>
    <lineage>
        <taxon>Bacteria</taxon>
        <taxon>Bacillati</taxon>
        <taxon>Bacillota</taxon>
        <taxon>Clostridia</taxon>
        <taxon>Eubacteriales</taxon>
        <taxon>Clostridiaceae</taxon>
        <taxon>Clostridium</taxon>
    </lineage>
</organism>
<feature type="region of interest" description="Disordered" evidence="1">
    <location>
        <begin position="66"/>
        <end position="96"/>
    </location>
</feature>
<evidence type="ECO:0008006" key="4">
    <source>
        <dbReference type="Google" id="ProtNLM"/>
    </source>
</evidence>
<proteinExistence type="predicted"/>
<evidence type="ECO:0000313" key="2">
    <source>
        <dbReference type="EMBL" id="OOO66766.1"/>
    </source>
</evidence>
<dbReference type="InterPro" id="IPR025580">
    <property type="entry name" value="Gp46"/>
</dbReference>
<name>A0A1S9I921_9CLOT</name>
<reference evidence="2 3" key="1">
    <citation type="submission" date="2016-12" db="EMBL/GenBank/DDBJ databases">
        <title>Clostridium tepidum sp. nov., a close relative of Clostridium sporogenes and Clostridium botulinum Group I.</title>
        <authorList>
            <person name="Dobritsa A.P."/>
            <person name="Kutumbaka K.K."/>
            <person name="Werner K."/>
            <person name="Wiedmann M."/>
            <person name="Asmus A."/>
            <person name="Samadpour M."/>
        </authorList>
    </citation>
    <scope>NUCLEOTIDE SEQUENCE [LARGE SCALE GENOMIC DNA]</scope>
    <source>
        <strain evidence="2 3">IEH 97212</strain>
    </source>
</reference>
<dbReference type="EMBL" id="MRAE01000012">
    <property type="protein sequence ID" value="OOO66766.1"/>
    <property type="molecule type" value="Genomic_DNA"/>
</dbReference>
<dbReference type="Pfam" id="PF14265">
    <property type="entry name" value="DUF4355"/>
    <property type="match status" value="1"/>
</dbReference>
<feature type="region of interest" description="Disordered" evidence="1">
    <location>
        <begin position="1"/>
        <end position="52"/>
    </location>
</feature>
<dbReference type="OrthoDB" id="1937011at2"/>
<dbReference type="RefSeq" id="WP_078054559.1">
    <property type="nucleotide sequence ID" value="NZ_MRAE01000012.1"/>
</dbReference>
<sequence>MEDNKNLDTNTNTDIDNKESSAVDSTKKDTTNKDVATDNKEDKQEKTFTQEELDKIIEKRLARALKKADEERQEAEKLAKMSEAERQQALFDKEKAKFEEERKQYQREKMELEVIKQMSSKGLPVEFSKYLIADDAETALNNIKTFEVEWQQAIEKAVNEKLKGNTPKAGNTTNITITKDEFNSLGYSERMKIYNEQPELYKELTK</sequence>
<gene>
    <name evidence="2" type="ORF">BS638_06475</name>
</gene>
<feature type="compositionally biased region" description="Basic and acidic residues" evidence="1">
    <location>
        <begin position="15"/>
        <end position="52"/>
    </location>
</feature>
<accession>A0A1S9I921</accession>